<name>A0AAW9FI39_9HYPH</name>
<dbReference type="RefSeq" id="WP_320203026.1">
    <property type="nucleotide sequence ID" value="NZ_CP192782.1"/>
</dbReference>
<dbReference type="AlphaFoldDB" id="A0AAW9FI39"/>
<comment type="caution">
    <text evidence="1">The sequence shown here is derived from an EMBL/GenBank/DDBJ whole genome shotgun (WGS) entry which is preliminary data.</text>
</comment>
<accession>A0AAW9FI39</accession>
<dbReference type="Gene3D" id="6.10.250.730">
    <property type="match status" value="1"/>
</dbReference>
<dbReference type="InterPro" id="IPR010385">
    <property type="entry name" value="DUF982"/>
</dbReference>
<evidence type="ECO:0000313" key="1">
    <source>
        <dbReference type="EMBL" id="MDX8304118.1"/>
    </source>
</evidence>
<proteinExistence type="predicted"/>
<protein>
    <submittedName>
        <fullName evidence="1">DUF982 domain-containing protein</fullName>
    </submittedName>
</protein>
<gene>
    <name evidence="1" type="ORF">RMR22_17825</name>
</gene>
<dbReference type="Pfam" id="PF06169">
    <property type="entry name" value="DUF982"/>
    <property type="match status" value="1"/>
</dbReference>
<reference evidence="1" key="1">
    <citation type="journal article" date="2023" name="Phytobiomes J">
        <title>Deciphering the key players within the bacterial microbiota associated with aerial crown gall tumors on rhododendron: Insights into the gallobiome.</title>
        <authorList>
            <person name="Kuzmanovic N."/>
            <person name="Nesme J."/>
            <person name="Wolf J."/>
            <person name="Neumann-Schaal M."/>
            <person name="Petersen J."/>
            <person name="Fernandez-Gnecco G."/>
            <person name="Sproeer C."/>
            <person name="Bunk B."/>
            <person name="Overmann J."/>
            <person name="Sorensen S.J."/>
            <person name="Idczak E."/>
            <person name="Smalla K."/>
        </authorList>
    </citation>
    <scope>NUCLEOTIDE SEQUENCE</scope>
    <source>
        <strain evidence="1">Rho-11.1</strain>
    </source>
</reference>
<dbReference type="EMBL" id="JAVRAF010000005">
    <property type="protein sequence ID" value="MDX8304118.1"/>
    <property type="molecule type" value="Genomic_DNA"/>
</dbReference>
<sequence>MVCDAVLTGSDEDTVEEARAAFVEAAHEAGLSISLDEDFV</sequence>
<organism evidence="1">
    <name type="scientific">Agrobacterium rosae</name>
    <dbReference type="NCBI Taxonomy" id="1972867"/>
    <lineage>
        <taxon>Bacteria</taxon>
        <taxon>Pseudomonadati</taxon>
        <taxon>Pseudomonadota</taxon>
        <taxon>Alphaproteobacteria</taxon>
        <taxon>Hyphomicrobiales</taxon>
        <taxon>Rhizobiaceae</taxon>
        <taxon>Rhizobium/Agrobacterium group</taxon>
        <taxon>Agrobacterium</taxon>
    </lineage>
</organism>